<keyword evidence="1" id="KW-0732">Signal</keyword>
<reference evidence="2 3" key="1">
    <citation type="submission" date="2020-08" db="EMBL/GenBank/DDBJ databases">
        <title>Genomic Encyclopedia of Type Strains, Phase IV (KMG-IV): sequencing the most valuable type-strain genomes for metagenomic binning, comparative biology and taxonomic classification.</title>
        <authorList>
            <person name="Goeker M."/>
        </authorList>
    </citation>
    <scope>NUCLEOTIDE SEQUENCE [LARGE SCALE GENOMIC DNA]</scope>
    <source>
        <strain evidence="2 3">DSM 25622</strain>
    </source>
</reference>
<evidence type="ECO:0000313" key="2">
    <source>
        <dbReference type="EMBL" id="MBB5693938.1"/>
    </source>
</evidence>
<dbReference type="InterPro" id="IPR018759">
    <property type="entry name" value="BBP2_2"/>
</dbReference>
<sequence>MKPSSHRALVATSLASTLTLLLPPLSAEAQTTFRAEDTARGVTVLTRQRPEFDPLGVRLPGFRLDASVDAGVGYDDNLVPGQGEKRTGAFAQQQLAVSGATTWSRHALGVTASQATRQYFQDSDLNWLDYSAGAFGRYDIGRASSLQFRYDHIRSHYETDNFEVQQEGSRVPIPFDTDIFQVGGTAAFNRVRLGTTVDYRLQRYQDVTVGNFRDITSVNDHNILLGEFTADYAFVPGRYILALVRLQDITYREASQSGRDSFTWEAQGGLQYDFTGLWQGRFVAGYRNRNYEEPGLKSLSGAAFEGQITYVPTQLTTLSLGLSRTIEESIRESSVSFTRTAARLTVDHELLRNVIVSGEIRAERRQYPRGVGTVSDGIGLVQARWSLNRNIALIGLYQHTERLEAPNGVSEYGRNQVQLRLRFSL</sequence>
<dbReference type="SUPFAM" id="SSF56935">
    <property type="entry name" value="Porins"/>
    <property type="match status" value="1"/>
</dbReference>
<evidence type="ECO:0000256" key="1">
    <source>
        <dbReference type="SAM" id="SignalP"/>
    </source>
</evidence>
<keyword evidence="3" id="KW-1185">Reference proteome</keyword>
<dbReference type="RefSeq" id="WP_184517000.1">
    <property type="nucleotide sequence ID" value="NZ_JACIJD010000007.1"/>
</dbReference>
<gene>
    <name evidence="2" type="ORF">FHS87_001975</name>
</gene>
<comment type="caution">
    <text evidence="2">The sequence shown here is derived from an EMBL/GenBank/DDBJ whole genome shotgun (WGS) entry which is preliminary data.</text>
</comment>
<dbReference type="Pfam" id="PF10082">
    <property type="entry name" value="BBP2_2"/>
    <property type="match status" value="1"/>
</dbReference>
<feature type="signal peptide" evidence="1">
    <location>
        <begin position="1"/>
        <end position="29"/>
    </location>
</feature>
<proteinExistence type="predicted"/>
<evidence type="ECO:0000313" key="3">
    <source>
        <dbReference type="Proteomes" id="UP000580654"/>
    </source>
</evidence>
<dbReference type="EMBL" id="JACIJD010000007">
    <property type="protein sequence ID" value="MBB5693938.1"/>
    <property type="molecule type" value="Genomic_DNA"/>
</dbReference>
<organism evidence="2 3">
    <name type="scientific">Muricoccus pecuniae</name>
    <dbReference type="NCBI Taxonomy" id="693023"/>
    <lineage>
        <taxon>Bacteria</taxon>
        <taxon>Pseudomonadati</taxon>
        <taxon>Pseudomonadota</taxon>
        <taxon>Alphaproteobacteria</taxon>
        <taxon>Acetobacterales</taxon>
        <taxon>Roseomonadaceae</taxon>
        <taxon>Muricoccus</taxon>
    </lineage>
</organism>
<dbReference type="AlphaFoldDB" id="A0A840XYP1"/>
<feature type="chain" id="PRO_5032908655" description="Outer membrane beta-barrel protein" evidence="1">
    <location>
        <begin position="30"/>
        <end position="425"/>
    </location>
</feature>
<protein>
    <recommendedName>
        <fullName evidence="4">Outer membrane beta-barrel protein</fullName>
    </recommendedName>
</protein>
<name>A0A840XYP1_9PROT</name>
<evidence type="ECO:0008006" key="4">
    <source>
        <dbReference type="Google" id="ProtNLM"/>
    </source>
</evidence>
<dbReference type="Proteomes" id="UP000580654">
    <property type="component" value="Unassembled WGS sequence"/>
</dbReference>
<accession>A0A840XYP1</accession>